<dbReference type="EMBL" id="OM716005">
    <property type="protein sequence ID" value="UNI71911.1"/>
    <property type="molecule type" value="Genomic_DNA"/>
</dbReference>
<protein>
    <submittedName>
        <fullName evidence="1">Collar, head-to-tail connector protein</fullName>
    </submittedName>
</protein>
<organism evidence="1 2">
    <name type="scientific">Aeromonas phage vB_ AhaP_PT2</name>
    <dbReference type="NCBI Taxonomy" id="2924715"/>
    <lineage>
        <taxon>Viruses</taxon>
        <taxon>Duplodnaviria</taxon>
        <taxon>Heunggongvirae</taxon>
        <taxon>Uroviricota</taxon>
        <taxon>Caudoviricetes</taxon>
        <taxon>Autographivirales</taxon>
        <taxon>Autotranscriptaviridae</taxon>
        <taxon>Studiervirinae</taxon>
        <taxon>Armandvirus</taxon>
        <taxon>Armandvirus PT2</taxon>
    </lineage>
</organism>
<name>A0AC61TT72_9CAUD</name>
<sequence>MAEIVKEGLAKDGAAAVYNRLKNGRNDYITRAEDCAALTIPSLFPKDSDNSGTKYTTPWQSIGARGINNLSAKIMLALFPVGAPFFKLNISEMELKQMVTDPTALQDVAQGLSMVERIVLNYMEANAYRPTLFEAIRQLILSGNILLYVPRPDEMPEGMMAGLKAYRLSSYVVERDGFDNVLQIVTEDKIAVVALPEDLRQLVESTGVDINENPSQEVTVYTHVYRDVESGMFKSYQEIEGEIVQGTEGEYPLDACPWIPVRLIKMPNEDYGRSFVEEYLGDIKSLEALYEAMIKMSMIAAKVVFMVNPNGVTQVRRMQKANTGDFVAGRKEDIGVFQLEKYNDFNVAKTVANDIEMRLSRAFMLNSSVQRQGERVTAEEIRYVAGELEDTLGGIYSLLGQELQMPLVSILLSMLQATSKIPNLPKEAVEPAVATGLEALGRGHDLDKLRMFVDYMVSLAGLQDPDLNMRDIKMRVANSLGIDTAGLILSQEEKQQLMAQQATAQGMDAAGQAAGAAGGQMAAQMAQQMAQQQGMPQPQ</sequence>
<evidence type="ECO:0000313" key="1">
    <source>
        <dbReference type="EMBL" id="UNI71911.1"/>
    </source>
</evidence>
<keyword evidence="2" id="KW-1185">Reference proteome</keyword>
<dbReference type="Proteomes" id="UP000829341">
    <property type="component" value="Segment"/>
</dbReference>
<reference evidence="1" key="1">
    <citation type="submission" date="2022-02" db="EMBL/GenBank/DDBJ databases">
        <authorList>
            <person name="Zhang L."/>
            <person name="Yu H."/>
            <person name="Feng C."/>
        </authorList>
    </citation>
    <scope>NUCLEOTIDE SEQUENCE</scope>
</reference>
<evidence type="ECO:0000313" key="2">
    <source>
        <dbReference type="Proteomes" id="UP000829341"/>
    </source>
</evidence>
<accession>A0AC61TT72</accession>
<proteinExistence type="predicted"/>